<keyword evidence="7" id="KW-1185">Reference proteome</keyword>
<dbReference type="CDD" id="cd04666">
    <property type="entry name" value="NUDIX_DIPP2_like_Nudt4"/>
    <property type="match status" value="1"/>
</dbReference>
<evidence type="ECO:0000313" key="6">
    <source>
        <dbReference type="EMBL" id="MBB4571290.1"/>
    </source>
</evidence>
<gene>
    <name evidence="6" type="ORF">GGE60_005451</name>
</gene>
<dbReference type="GO" id="GO:0000298">
    <property type="term" value="F:endopolyphosphatase activity"/>
    <property type="evidence" value="ECO:0007669"/>
    <property type="project" value="TreeGrafter"/>
</dbReference>
<dbReference type="Pfam" id="PF00293">
    <property type="entry name" value="NUDIX"/>
    <property type="match status" value="1"/>
</dbReference>
<dbReference type="SUPFAM" id="SSF55811">
    <property type="entry name" value="Nudix"/>
    <property type="match status" value="1"/>
</dbReference>
<reference evidence="6 7" key="1">
    <citation type="submission" date="2020-08" db="EMBL/GenBank/DDBJ databases">
        <title>Genomic Encyclopedia of Type Strains, Phase IV (KMG-V): Genome sequencing to study the core and pangenomes of soil and plant-associated prokaryotes.</title>
        <authorList>
            <person name="Whitman W."/>
        </authorList>
    </citation>
    <scope>NUCLEOTIDE SEQUENCE [LARGE SCALE GENOMIC DNA]</scope>
    <source>
        <strain evidence="6 7">SEMIA 492</strain>
    </source>
</reference>
<evidence type="ECO:0000256" key="3">
    <source>
        <dbReference type="ARBA" id="ARBA00022801"/>
    </source>
</evidence>
<dbReference type="GO" id="GO:1901909">
    <property type="term" value="P:diadenosine hexaphosphate catabolic process"/>
    <property type="evidence" value="ECO:0007669"/>
    <property type="project" value="TreeGrafter"/>
</dbReference>
<dbReference type="GO" id="GO:0008486">
    <property type="term" value="F:diphosphoinositol-polyphosphate diphosphatase activity"/>
    <property type="evidence" value="ECO:0007669"/>
    <property type="project" value="TreeGrafter"/>
</dbReference>
<comment type="cofactor">
    <cofactor evidence="1">
        <name>Mg(2+)</name>
        <dbReference type="ChEBI" id="CHEBI:18420"/>
    </cofactor>
</comment>
<dbReference type="GO" id="GO:0071543">
    <property type="term" value="P:diphosphoinositol polyphosphate metabolic process"/>
    <property type="evidence" value="ECO:0007669"/>
    <property type="project" value="TreeGrafter"/>
</dbReference>
<dbReference type="RefSeq" id="WP_028754775.1">
    <property type="nucleotide sequence ID" value="NZ_JACIIG010000022.1"/>
</dbReference>
<dbReference type="InterPro" id="IPR000086">
    <property type="entry name" value="NUDIX_hydrolase_dom"/>
</dbReference>
<protein>
    <submittedName>
        <fullName evidence="6">8-oxo-dGTP pyrophosphatase MutT (NUDIX family)</fullName>
    </submittedName>
</protein>
<comment type="caution">
    <text evidence="6">The sequence shown here is derived from an EMBL/GenBank/DDBJ whole genome shotgun (WGS) entry which is preliminary data.</text>
</comment>
<feature type="domain" description="Nudix hydrolase" evidence="5">
    <location>
        <begin position="22"/>
        <end position="155"/>
    </location>
</feature>
<dbReference type="GO" id="GO:0034431">
    <property type="term" value="F:bis(5'-adenosyl)-hexaphosphatase activity"/>
    <property type="evidence" value="ECO:0007669"/>
    <property type="project" value="TreeGrafter"/>
</dbReference>
<dbReference type="EMBL" id="JACIIG010000022">
    <property type="protein sequence ID" value="MBB4571290.1"/>
    <property type="molecule type" value="Genomic_DNA"/>
</dbReference>
<dbReference type="GO" id="GO:1901911">
    <property type="term" value="P:adenosine 5'-(hexahydrogen pentaphosphate) catabolic process"/>
    <property type="evidence" value="ECO:0007669"/>
    <property type="project" value="TreeGrafter"/>
</dbReference>
<keyword evidence="3" id="KW-0378">Hydrolase</keyword>
<dbReference type="InterPro" id="IPR047198">
    <property type="entry name" value="DDP-like_NUDIX"/>
</dbReference>
<dbReference type="Proteomes" id="UP000543836">
    <property type="component" value="Unassembled WGS sequence"/>
</dbReference>
<dbReference type="Gene3D" id="3.90.79.10">
    <property type="entry name" value="Nucleoside Triphosphate Pyrophosphohydrolase"/>
    <property type="match status" value="1"/>
</dbReference>
<evidence type="ECO:0000256" key="4">
    <source>
        <dbReference type="ARBA" id="ARBA00022842"/>
    </source>
</evidence>
<name>A0A7W7EMS3_9HYPH</name>
<dbReference type="OrthoDB" id="7066910at2"/>
<organism evidence="6 7">
    <name type="scientific">Rhizobium leucaenae</name>
    <dbReference type="NCBI Taxonomy" id="29450"/>
    <lineage>
        <taxon>Bacteria</taxon>
        <taxon>Pseudomonadati</taxon>
        <taxon>Pseudomonadota</taxon>
        <taxon>Alphaproteobacteria</taxon>
        <taxon>Hyphomicrobiales</taxon>
        <taxon>Rhizobiaceae</taxon>
        <taxon>Rhizobium/Agrobacterium group</taxon>
        <taxon>Rhizobium</taxon>
    </lineage>
</organism>
<dbReference type="GO" id="GO:0034432">
    <property type="term" value="F:bis(5'-adenosyl)-pentaphosphatase activity"/>
    <property type="evidence" value="ECO:0007669"/>
    <property type="project" value="TreeGrafter"/>
</dbReference>
<evidence type="ECO:0000256" key="2">
    <source>
        <dbReference type="ARBA" id="ARBA00022723"/>
    </source>
</evidence>
<proteinExistence type="predicted"/>
<dbReference type="PROSITE" id="PS51462">
    <property type="entry name" value="NUDIX"/>
    <property type="match status" value="1"/>
</dbReference>
<dbReference type="GO" id="GO:0046872">
    <property type="term" value="F:metal ion binding"/>
    <property type="evidence" value="ECO:0007669"/>
    <property type="project" value="UniProtKB-KW"/>
</dbReference>
<keyword evidence="4" id="KW-0460">Magnesium</keyword>
<sequence length="161" mass="17986">MNKSQPHLARLAAHTEALMAGNMAEQVGAICYRPDGAGHIEVLLITTRETQRWTIPKGWPIKGLKAHEAAEREAWEEAGIKGKVKKKPIGYFTYLKVLEAGKSVPSLVQVHLLAVESQGDNFPEHGQRTTEWMPLPEAARRVREPELKGLFTRLRDLESGD</sequence>
<accession>A0A7W7EMS3</accession>
<evidence type="ECO:0000259" key="5">
    <source>
        <dbReference type="PROSITE" id="PS51462"/>
    </source>
</evidence>
<evidence type="ECO:0000256" key="1">
    <source>
        <dbReference type="ARBA" id="ARBA00001946"/>
    </source>
</evidence>
<dbReference type="InterPro" id="IPR015797">
    <property type="entry name" value="NUDIX_hydrolase-like_dom_sf"/>
</dbReference>
<evidence type="ECO:0000313" key="7">
    <source>
        <dbReference type="Proteomes" id="UP000543836"/>
    </source>
</evidence>
<dbReference type="GO" id="GO:0005737">
    <property type="term" value="C:cytoplasm"/>
    <property type="evidence" value="ECO:0007669"/>
    <property type="project" value="TreeGrafter"/>
</dbReference>
<dbReference type="PANTHER" id="PTHR12629">
    <property type="entry name" value="DIPHOSPHOINOSITOL POLYPHOSPHATE PHOSPHOHYDROLASE"/>
    <property type="match status" value="1"/>
</dbReference>
<keyword evidence="2" id="KW-0479">Metal-binding</keyword>
<dbReference type="GO" id="GO:1901907">
    <property type="term" value="P:diadenosine pentaphosphate catabolic process"/>
    <property type="evidence" value="ECO:0007669"/>
    <property type="project" value="TreeGrafter"/>
</dbReference>
<dbReference type="PANTHER" id="PTHR12629:SF0">
    <property type="entry name" value="DIPHOSPHOINOSITOL-POLYPHOSPHATE DIPHOSPHATASE"/>
    <property type="match status" value="1"/>
</dbReference>
<dbReference type="AlphaFoldDB" id="A0A7W7EMS3"/>